<comment type="caution">
    <text evidence="3">The sequence shown here is derived from an EMBL/GenBank/DDBJ whole genome shotgun (WGS) entry which is preliminary data.</text>
</comment>
<reference evidence="3 4" key="1">
    <citation type="journal article" date="2019" name="Int. J. Syst. Evol. Microbiol.">
        <title>The Global Catalogue of Microorganisms (GCM) 10K type strain sequencing project: providing services to taxonomists for standard genome sequencing and annotation.</title>
        <authorList>
            <consortium name="The Broad Institute Genomics Platform"/>
            <consortium name="The Broad Institute Genome Sequencing Center for Infectious Disease"/>
            <person name="Wu L."/>
            <person name="Ma J."/>
        </authorList>
    </citation>
    <scope>NUCLEOTIDE SEQUENCE [LARGE SCALE GENOMIC DNA]</scope>
    <source>
        <strain evidence="3 4">JCM 12393</strain>
    </source>
</reference>
<evidence type="ECO:0000259" key="2">
    <source>
        <dbReference type="Pfam" id="PF11716"/>
    </source>
</evidence>
<dbReference type="NCBIfam" id="TIGR03083">
    <property type="entry name" value="maleylpyruvate isomerase family mycothiol-dependent enzyme"/>
    <property type="match status" value="1"/>
</dbReference>
<organism evidence="3 4">
    <name type="scientific">Kitasatospora putterlickiae</name>
    <dbReference type="NCBI Taxonomy" id="221725"/>
    <lineage>
        <taxon>Bacteria</taxon>
        <taxon>Bacillati</taxon>
        <taxon>Actinomycetota</taxon>
        <taxon>Actinomycetes</taxon>
        <taxon>Kitasatosporales</taxon>
        <taxon>Streptomycetaceae</taxon>
        <taxon>Kitasatospora</taxon>
    </lineage>
</organism>
<dbReference type="Pfam" id="PF11716">
    <property type="entry name" value="MDMPI_N"/>
    <property type="match status" value="1"/>
</dbReference>
<dbReference type="EMBL" id="BAAAKJ010000011">
    <property type="protein sequence ID" value="GAA1382645.1"/>
    <property type="molecule type" value="Genomic_DNA"/>
</dbReference>
<dbReference type="SUPFAM" id="SSF109854">
    <property type="entry name" value="DinB/YfiT-like putative metalloenzymes"/>
    <property type="match status" value="1"/>
</dbReference>
<dbReference type="InterPro" id="IPR034660">
    <property type="entry name" value="DinB/YfiT-like"/>
</dbReference>
<protein>
    <submittedName>
        <fullName evidence="3">Maleylpyruvate isomerase family mycothiol-dependent enzyme</fullName>
    </submittedName>
</protein>
<dbReference type="GO" id="GO:0016853">
    <property type="term" value="F:isomerase activity"/>
    <property type="evidence" value="ECO:0007669"/>
    <property type="project" value="UniProtKB-KW"/>
</dbReference>
<dbReference type="InterPro" id="IPR017517">
    <property type="entry name" value="Maleyloyr_isom"/>
</dbReference>
<keyword evidence="3" id="KW-0413">Isomerase</keyword>
<dbReference type="InterPro" id="IPR024344">
    <property type="entry name" value="MDMPI_metal-binding"/>
</dbReference>
<accession>A0ABN1XKD8</accession>
<proteinExistence type="predicted"/>
<evidence type="ECO:0000259" key="1">
    <source>
        <dbReference type="Pfam" id="PF07398"/>
    </source>
</evidence>
<dbReference type="Proteomes" id="UP001499863">
    <property type="component" value="Unassembled WGS sequence"/>
</dbReference>
<feature type="domain" description="MDMPI C-terminal" evidence="1">
    <location>
        <begin position="148"/>
        <end position="242"/>
    </location>
</feature>
<dbReference type="InterPro" id="IPR010872">
    <property type="entry name" value="MDMPI_C-term_domain"/>
</dbReference>
<feature type="domain" description="Mycothiol-dependent maleylpyruvate isomerase metal-binding" evidence="2">
    <location>
        <begin position="8"/>
        <end position="134"/>
    </location>
</feature>
<keyword evidence="4" id="KW-1185">Reference proteome</keyword>
<name>A0ABN1XKD8_9ACTN</name>
<dbReference type="Pfam" id="PF07398">
    <property type="entry name" value="MDMPI_C"/>
    <property type="match status" value="1"/>
</dbReference>
<evidence type="ECO:0000313" key="3">
    <source>
        <dbReference type="EMBL" id="GAA1382645.1"/>
    </source>
</evidence>
<dbReference type="PANTHER" id="PTHR40758">
    <property type="entry name" value="CONSERVED PROTEIN"/>
    <property type="match status" value="1"/>
</dbReference>
<sequence length="250" mass="27428">MEITAHLDALRREGTLLADAAARTDLTTPVPTCPEWQLRDLVLHTGRVHRWVTALVRDQLTGEKAIELRPAIWGLEPDDADLVEWFRTGHATLVDTLGAAPADLDCWTFFPAPSPLAFWTRRQAHETAVHRIDADAAAGAEGPHAEAEFAHDGIDELLTGFLTIGRAKVHSDRTRTLQITASDGPGRWLLTISPEPITIEPVERPADLTLTGPARDLYLLLWNRLPEGTGRVVTAGDDSLLALWREAAAI</sequence>
<dbReference type="PANTHER" id="PTHR40758:SF1">
    <property type="entry name" value="CONSERVED PROTEIN"/>
    <property type="match status" value="1"/>
</dbReference>
<gene>
    <name evidence="3" type="ORF">GCM10009639_02030</name>
</gene>
<dbReference type="RefSeq" id="WP_344323792.1">
    <property type="nucleotide sequence ID" value="NZ_BAAAKJ010000011.1"/>
</dbReference>
<evidence type="ECO:0000313" key="4">
    <source>
        <dbReference type="Proteomes" id="UP001499863"/>
    </source>
</evidence>